<evidence type="ECO:0000256" key="3">
    <source>
        <dbReference type="ARBA" id="ARBA00022701"/>
    </source>
</evidence>
<evidence type="ECO:0000256" key="2">
    <source>
        <dbReference type="ARBA" id="ARBA00022490"/>
    </source>
</evidence>
<organism evidence="9 10">
    <name type="scientific">Diabrotica virgifera virgifera</name>
    <name type="common">western corn rootworm</name>
    <dbReference type="NCBI Taxonomy" id="50390"/>
    <lineage>
        <taxon>Eukaryota</taxon>
        <taxon>Metazoa</taxon>
        <taxon>Ecdysozoa</taxon>
        <taxon>Arthropoda</taxon>
        <taxon>Hexapoda</taxon>
        <taxon>Insecta</taxon>
        <taxon>Pterygota</taxon>
        <taxon>Neoptera</taxon>
        <taxon>Endopterygota</taxon>
        <taxon>Coleoptera</taxon>
        <taxon>Polyphaga</taxon>
        <taxon>Cucujiformia</taxon>
        <taxon>Chrysomeloidea</taxon>
        <taxon>Chrysomelidae</taxon>
        <taxon>Galerucinae</taxon>
        <taxon>Diabroticina</taxon>
        <taxon>Diabroticites</taxon>
        <taxon>Diabrotica</taxon>
    </lineage>
</organism>
<evidence type="ECO:0000256" key="1">
    <source>
        <dbReference type="ARBA" id="ARBA00010337"/>
    </source>
</evidence>
<dbReference type="InterPro" id="IPR007259">
    <property type="entry name" value="GCP"/>
</dbReference>
<dbReference type="RefSeq" id="XP_050501413.1">
    <property type="nucleotide sequence ID" value="XM_050645456.1"/>
</dbReference>
<evidence type="ECO:0000313" key="9">
    <source>
        <dbReference type="EnsemblMetazoa" id="XP_050501413.1"/>
    </source>
</evidence>
<dbReference type="PANTHER" id="PTHR19302">
    <property type="entry name" value="GAMMA TUBULIN COMPLEX PROTEIN"/>
    <property type="match status" value="1"/>
</dbReference>
<keyword evidence="10" id="KW-1185">Reference proteome</keyword>
<evidence type="ECO:0000259" key="7">
    <source>
        <dbReference type="Pfam" id="PF04130"/>
    </source>
</evidence>
<reference evidence="9" key="1">
    <citation type="submission" date="2025-05" db="UniProtKB">
        <authorList>
            <consortium name="EnsemblMetazoa"/>
        </authorList>
    </citation>
    <scope>IDENTIFICATION</scope>
</reference>
<comment type="subcellular location">
    <subcellularLocation>
        <location evidence="5">Cytoplasm</location>
        <location evidence="5">Cytoskeleton</location>
        <location evidence="5">Microtubule organizing center</location>
    </subcellularLocation>
</comment>
<evidence type="ECO:0000256" key="5">
    <source>
        <dbReference type="RuleBase" id="RU363050"/>
    </source>
</evidence>
<dbReference type="Pfam" id="PF17681">
    <property type="entry name" value="GCP_N_terminal"/>
    <property type="match status" value="1"/>
</dbReference>
<evidence type="ECO:0000313" key="10">
    <source>
        <dbReference type="Proteomes" id="UP001652700"/>
    </source>
</evidence>
<dbReference type="InterPro" id="IPR041470">
    <property type="entry name" value="GCP_N"/>
</dbReference>
<dbReference type="InterPro" id="IPR040457">
    <property type="entry name" value="GCP_C"/>
</dbReference>
<comment type="similarity">
    <text evidence="1 5">Belongs to the TUBGCP family.</text>
</comment>
<feature type="domain" description="Gamma tubulin complex component protein N-terminal" evidence="8">
    <location>
        <begin position="193"/>
        <end position="482"/>
    </location>
</feature>
<name>A0ABM5JTZ6_DIAVI</name>
<accession>A0ABM5JTZ6</accession>
<proteinExistence type="inferred from homology"/>
<feature type="compositionally biased region" description="Polar residues" evidence="6">
    <location>
        <begin position="101"/>
        <end position="112"/>
    </location>
</feature>
<evidence type="ECO:0000259" key="8">
    <source>
        <dbReference type="Pfam" id="PF17681"/>
    </source>
</evidence>
<dbReference type="InterPro" id="IPR042241">
    <property type="entry name" value="GCP_C_sf"/>
</dbReference>
<evidence type="ECO:0000256" key="6">
    <source>
        <dbReference type="SAM" id="MobiDB-lite"/>
    </source>
</evidence>
<dbReference type="Pfam" id="PF04130">
    <property type="entry name" value="GCP_C_terminal"/>
    <property type="match status" value="1"/>
</dbReference>
<dbReference type="Gene3D" id="1.20.120.1900">
    <property type="entry name" value="Gamma-tubulin complex, C-terminal domain"/>
    <property type="match status" value="1"/>
</dbReference>
<dbReference type="Proteomes" id="UP001652700">
    <property type="component" value="Unplaced"/>
</dbReference>
<dbReference type="GeneID" id="126881274"/>
<keyword evidence="2 5" id="KW-0963">Cytoplasm</keyword>
<dbReference type="EnsemblMetazoa" id="XM_050645456.1">
    <property type="protein sequence ID" value="XP_050501413.1"/>
    <property type="gene ID" value="LOC126881274"/>
</dbReference>
<sequence>MSEFKLQHIVAELLNSLGGKVNPNKLVEYLQARETTSSAGYSVVIQNHLSRLSQDNPEAQDFLVKYNDLKDKNVDSLDAFVQLLDQISQDRSLKELLLKSNRPSMSPSTTTELTKDNLPQIKNRLKKAVTKKTTKDDSIKSILNTSPTVPLANTPTVVSWVQRRPHMTCDFSPNFSHQSIPTVPVVSQENVLIEDLLNVLIGLPGCYIEPEELRDVYGPRTFRINDNVPLSLRELIKQILPLASHYSIIQRFTEEKMRFEFGQVNNALAEAMQNIIKEHMLFTIQLESEFRSKNLTIQKLWFYVQRNMQSLGIAANLASSISKSDAKGGKVLSLLHDHVSGSIGDERAQLLCLKLMEAACYPYMKMLGMWIYKGIITDPINEFLVEDNELVQREDMPVNYSADYWEKKYAVRRERIPKFLEPVADIILKAGKYLNVIRQCGKPVKNKVLPIQYKIEEKHYIEAIEKAYMFASQTLLTLVIKEKDLIGRLRSVKHYFLLDQGDFIVTFLSLCEKELAKYSMDVNQTCIESLMDLALRLSSAINDPYKDDLRTELLPYDLQFQMFKILSIQTNSEQEYWSAAEQEKLLMIQSFSFGYEVHWPLSLILNRKALACYQMIFRHLFYCKYIERMICQVWKSNKVAKKFHFEDAQHYRAAFALRQRMLHCIQNLEYHMMVEVIEPHWCAFLNKIGKVQNVDEILSCHWDFLNSCLKDCMLTIPPILSTIIKLLSICEEFCKFVQQMQRYFVEAELGSLPNSMYESYTQNELVFQGNPEISESTLSFKERISLFDVAFSEALIKLLDQINELNRDTSEHERLFNLLYRILALCPSIDNRPYIPTDYPPSQNLSNDWTSIRTTAASWRRLVWTD</sequence>
<evidence type="ECO:0000256" key="4">
    <source>
        <dbReference type="ARBA" id="ARBA00023212"/>
    </source>
</evidence>
<dbReference type="PANTHER" id="PTHR19302:SF13">
    <property type="entry name" value="GAMMA-TUBULIN COMPLEX COMPONENT 2"/>
    <property type="match status" value="1"/>
</dbReference>
<feature type="domain" description="Gamma tubulin complex component C-terminal" evidence="7">
    <location>
        <begin position="485"/>
        <end position="822"/>
    </location>
</feature>
<protein>
    <recommendedName>
        <fullName evidence="5">Gamma-tubulin complex component</fullName>
    </recommendedName>
</protein>
<feature type="region of interest" description="Disordered" evidence="6">
    <location>
        <begin position="101"/>
        <end position="122"/>
    </location>
</feature>
<keyword evidence="3 5" id="KW-0493">Microtubule</keyword>
<keyword evidence="4 5" id="KW-0206">Cytoskeleton</keyword>